<comment type="subcellular location">
    <subcellularLocation>
        <location evidence="1">Membrane</location>
        <topology evidence="1">Single-pass membrane protein</topology>
    </subcellularLocation>
</comment>
<dbReference type="PROSITE" id="PS50041">
    <property type="entry name" value="C_TYPE_LECTIN_2"/>
    <property type="match status" value="1"/>
</dbReference>
<dbReference type="GO" id="GO:0007165">
    <property type="term" value="P:signal transduction"/>
    <property type="evidence" value="ECO:0007669"/>
    <property type="project" value="TreeGrafter"/>
</dbReference>
<evidence type="ECO:0000256" key="2">
    <source>
        <dbReference type="ARBA" id="ARBA00022734"/>
    </source>
</evidence>
<evidence type="ECO:0000259" key="5">
    <source>
        <dbReference type="PROSITE" id="PS50041"/>
    </source>
</evidence>
<evidence type="ECO:0000313" key="6">
    <source>
        <dbReference type="Proteomes" id="UP000189705"/>
    </source>
</evidence>
<dbReference type="Proteomes" id="UP000189705">
    <property type="component" value="Unplaced"/>
</dbReference>
<dbReference type="CDD" id="cd03593">
    <property type="entry name" value="CLECT_NK_receptors_like"/>
    <property type="match status" value="1"/>
</dbReference>
<keyword evidence="2" id="KW-0430">Lectin</keyword>
<dbReference type="GO" id="GO:0030246">
    <property type="term" value="F:carbohydrate binding"/>
    <property type="evidence" value="ECO:0007669"/>
    <property type="project" value="UniProtKB-KW"/>
</dbReference>
<dbReference type="SUPFAM" id="SSF56436">
    <property type="entry name" value="C-type lectin-like"/>
    <property type="match status" value="1"/>
</dbReference>
<protein>
    <submittedName>
        <fullName evidence="7">Oxidized low-density lipoprotein receptor 1-like</fullName>
    </submittedName>
</protein>
<dbReference type="GO" id="GO:0005886">
    <property type="term" value="C:plasma membrane"/>
    <property type="evidence" value="ECO:0007669"/>
    <property type="project" value="TreeGrafter"/>
</dbReference>
<evidence type="ECO:0000313" key="7">
    <source>
        <dbReference type="RefSeq" id="XP_025049296.1"/>
    </source>
</evidence>
<proteinExistence type="predicted"/>
<dbReference type="GO" id="GO:0004888">
    <property type="term" value="F:transmembrane signaling receptor activity"/>
    <property type="evidence" value="ECO:0007669"/>
    <property type="project" value="TreeGrafter"/>
</dbReference>
<dbReference type="PANTHER" id="PTHR46490">
    <property type="entry name" value="C-TYPE LECTIN DOMAIN FAMILY 12 MEMBER A-RELATED"/>
    <property type="match status" value="1"/>
</dbReference>
<feature type="domain" description="C-type lectin" evidence="5">
    <location>
        <begin position="58"/>
        <end position="181"/>
    </location>
</feature>
<keyword evidence="3" id="KW-1015">Disulfide bond</keyword>
<dbReference type="Gene3D" id="3.10.100.10">
    <property type="entry name" value="Mannose-Binding Protein A, subunit A"/>
    <property type="match status" value="1"/>
</dbReference>
<dbReference type="GeneID" id="112548269"/>
<dbReference type="InterPro" id="IPR033992">
    <property type="entry name" value="NKR-like_CTLD"/>
</dbReference>
<dbReference type="InParanoid" id="A0A3Q0FNR3"/>
<dbReference type="Pfam" id="PF00059">
    <property type="entry name" value="Lectin_C"/>
    <property type="match status" value="1"/>
</dbReference>
<evidence type="ECO:0000256" key="3">
    <source>
        <dbReference type="ARBA" id="ARBA00023157"/>
    </source>
</evidence>
<dbReference type="PANTHER" id="PTHR46490:SF6">
    <property type="entry name" value="ASIALOGLYCOPROTEIN RECEPTOR 1-LIKE-RELATED"/>
    <property type="match status" value="1"/>
</dbReference>
<dbReference type="InterPro" id="IPR052309">
    <property type="entry name" value="C-type_Lectin_Domain_Fam1"/>
</dbReference>
<dbReference type="InterPro" id="IPR001304">
    <property type="entry name" value="C-type_lectin-like"/>
</dbReference>
<gene>
    <name evidence="7" type="primary">LOC112548269</name>
</gene>
<name>A0A3Q0FNR3_ALLSI</name>
<dbReference type="KEGG" id="asn:112548269"/>
<dbReference type="RefSeq" id="XP_025049296.1">
    <property type="nucleotide sequence ID" value="XM_025193511.1"/>
</dbReference>
<dbReference type="SMART" id="SM00034">
    <property type="entry name" value="CLECT"/>
    <property type="match status" value="1"/>
</dbReference>
<keyword evidence="4" id="KW-0325">Glycoprotein</keyword>
<keyword evidence="6" id="KW-1185">Reference proteome</keyword>
<dbReference type="AlphaFoldDB" id="A0A3Q0FNR3"/>
<sequence>MRLEVTDCGREQQKLTEQVEGLTQQLLSCQAQSVDLPDRPSELPPHQGEKCPSRWSRMKDRSYLFSPERRTWEQCKSSCISQAVGMLMVKNLEEWDFINHELFQYYEDRNSTVFYHRFWIGLSYHTETRKWVWVDGSALSTSLFELTDASHLSYQGGACVYVQAGAVKPGDCGETRFCICEKKKEPPRAKKTD</sequence>
<accession>A0A3Q0FNR3</accession>
<dbReference type="InterPro" id="IPR016186">
    <property type="entry name" value="C-type_lectin-like/link_sf"/>
</dbReference>
<evidence type="ECO:0000256" key="1">
    <source>
        <dbReference type="ARBA" id="ARBA00004167"/>
    </source>
</evidence>
<evidence type="ECO:0000256" key="4">
    <source>
        <dbReference type="ARBA" id="ARBA00023180"/>
    </source>
</evidence>
<organism evidence="6 7">
    <name type="scientific">Alligator sinensis</name>
    <name type="common">Chinese alligator</name>
    <dbReference type="NCBI Taxonomy" id="38654"/>
    <lineage>
        <taxon>Eukaryota</taxon>
        <taxon>Metazoa</taxon>
        <taxon>Chordata</taxon>
        <taxon>Craniata</taxon>
        <taxon>Vertebrata</taxon>
        <taxon>Euteleostomi</taxon>
        <taxon>Archelosauria</taxon>
        <taxon>Archosauria</taxon>
        <taxon>Crocodylia</taxon>
        <taxon>Alligatoridae</taxon>
        <taxon>Alligatorinae</taxon>
        <taxon>Alligator</taxon>
    </lineage>
</organism>
<dbReference type="InterPro" id="IPR016187">
    <property type="entry name" value="CTDL_fold"/>
</dbReference>
<reference evidence="7" key="1">
    <citation type="submission" date="2025-08" db="UniProtKB">
        <authorList>
            <consortium name="RefSeq"/>
        </authorList>
    </citation>
    <scope>IDENTIFICATION</scope>
</reference>